<reference evidence="1 2" key="1">
    <citation type="submission" date="2022-03" db="EMBL/GenBank/DDBJ databases">
        <title>Complete genome analysis of Roseomonas KG 17.1 : a prolific producer of plant growth promoters.</title>
        <authorList>
            <person name="Saadouli I."/>
            <person name="Najjari A."/>
            <person name="Mosbah A."/>
            <person name="Ouzari H.I."/>
        </authorList>
    </citation>
    <scope>NUCLEOTIDE SEQUENCE [LARGE SCALE GENOMIC DNA]</scope>
    <source>
        <strain evidence="1 2">KG17-1</strain>
    </source>
</reference>
<name>A0ABS9WCG9_9PROT</name>
<accession>A0ABS9WCG9</accession>
<dbReference type="RefSeq" id="WP_241793890.1">
    <property type="nucleotide sequence ID" value="NZ_JALBUU010000125.1"/>
</dbReference>
<evidence type="ECO:0000313" key="1">
    <source>
        <dbReference type="EMBL" id="MCI0756324.1"/>
    </source>
</evidence>
<proteinExistence type="predicted"/>
<evidence type="ECO:0000313" key="2">
    <source>
        <dbReference type="Proteomes" id="UP001201985"/>
    </source>
</evidence>
<dbReference type="Proteomes" id="UP001201985">
    <property type="component" value="Unassembled WGS sequence"/>
</dbReference>
<gene>
    <name evidence="1" type="ORF">MON41_22035</name>
</gene>
<dbReference type="Pfam" id="PF13430">
    <property type="entry name" value="DUF4112"/>
    <property type="match status" value="1"/>
</dbReference>
<dbReference type="InterPro" id="IPR025187">
    <property type="entry name" value="DUF4112"/>
</dbReference>
<protein>
    <submittedName>
        <fullName evidence="1">DUF4112 domain-containing protein</fullName>
    </submittedName>
</protein>
<sequence>MGAGTGHHRSTSPVEFPAGNDLRIEGARRRLEAIARILDSRWRIPGTGIRFGADPVLNLIPGIGLLASKGISMFLIWEARRLGVPTGTLMRMAGNLGLDALISTVPVLGWAGDMFYRANLKNMHLLREHLDRTGPSPR</sequence>
<organism evidence="1 2">
    <name type="scientific">Teichococcus vastitatis</name>
    <dbReference type="NCBI Taxonomy" id="2307076"/>
    <lineage>
        <taxon>Bacteria</taxon>
        <taxon>Pseudomonadati</taxon>
        <taxon>Pseudomonadota</taxon>
        <taxon>Alphaproteobacteria</taxon>
        <taxon>Acetobacterales</taxon>
        <taxon>Roseomonadaceae</taxon>
        <taxon>Roseomonas</taxon>
    </lineage>
</organism>
<dbReference type="EMBL" id="JALBUU010000125">
    <property type="protein sequence ID" value="MCI0756324.1"/>
    <property type="molecule type" value="Genomic_DNA"/>
</dbReference>
<dbReference type="PANTHER" id="PTHR35519:SF2">
    <property type="entry name" value="PH DOMAIN PROTEIN"/>
    <property type="match status" value="1"/>
</dbReference>
<keyword evidence="2" id="KW-1185">Reference proteome</keyword>
<comment type="caution">
    <text evidence="1">The sequence shown here is derived from an EMBL/GenBank/DDBJ whole genome shotgun (WGS) entry which is preliminary data.</text>
</comment>
<dbReference type="PANTHER" id="PTHR35519">
    <property type="entry name" value="MEMBRANE PROTEINS"/>
    <property type="match status" value="1"/>
</dbReference>